<dbReference type="EMBL" id="JBHLWO010000002">
    <property type="protein sequence ID" value="MFC0318669.1"/>
    <property type="molecule type" value="Genomic_DNA"/>
</dbReference>
<dbReference type="Proteomes" id="UP001589774">
    <property type="component" value="Unassembled WGS sequence"/>
</dbReference>
<feature type="transmembrane region" description="Helical" evidence="5">
    <location>
        <begin position="33"/>
        <end position="51"/>
    </location>
</feature>
<reference evidence="7 8" key="1">
    <citation type="submission" date="2024-09" db="EMBL/GenBank/DDBJ databases">
        <authorList>
            <person name="Sun Q."/>
            <person name="Mori K."/>
        </authorList>
    </citation>
    <scope>NUCLEOTIDE SEQUENCE [LARGE SCALE GENOMIC DNA]</scope>
    <source>
        <strain evidence="7 8">CCM 7765</strain>
    </source>
</reference>
<evidence type="ECO:0000256" key="1">
    <source>
        <dbReference type="ARBA" id="ARBA00004141"/>
    </source>
</evidence>
<accession>A0ABV6HIE3</accession>
<keyword evidence="2 5" id="KW-0812">Transmembrane</keyword>
<gene>
    <name evidence="7" type="ORF">ACFFI0_10125</name>
</gene>
<feature type="transmembrane region" description="Helical" evidence="5">
    <location>
        <begin position="145"/>
        <end position="166"/>
    </location>
</feature>
<evidence type="ECO:0000313" key="7">
    <source>
        <dbReference type="EMBL" id="MFC0318669.1"/>
    </source>
</evidence>
<evidence type="ECO:0000313" key="8">
    <source>
        <dbReference type="Proteomes" id="UP001589774"/>
    </source>
</evidence>
<feature type="transmembrane region" description="Helical" evidence="5">
    <location>
        <begin position="108"/>
        <end position="125"/>
    </location>
</feature>
<evidence type="ECO:0000259" key="6">
    <source>
        <dbReference type="Pfam" id="PF07291"/>
    </source>
</evidence>
<keyword evidence="3 5" id="KW-1133">Transmembrane helix</keyword>
<feature type="domain" description="Methylamine utilisation protein MauE" evidence="6">
    <location>
        <begin position="33"/>
        <end position="161"/>
    </location>
</feature>
<protein>
    <submittedName>
        <fullName evidence="7">MauE/DoxX family redox-associated membrane protein</fullName>
    </submittedName>
</protein>
<evidence type="ECO:0000256" key="4">
    <source>
        <dbReference type="ARBA" id="ARBA00023136"/>
    </source>
</evidence>
<organism evidence="7 8">
    <name type="scientific">Olivibacter oleidegradans</name>
    <dbReference type="NCBI Taxonomy" id="760123"/>
    <lineage>
        <taxon>Bacteria</taxon>
        <taxon>Pseudomonadati</taxon>
        <taxon>Bacteroidota</taxon>
        <taxon>Sphingobacteriia</taxon>
        <taxon>Sphingobacteriales</taxon>
        <taxon>Sphingobacteriaceae</taxon>
        <taxon>Olivibacter</taxon>
    </lineage>
</organism>
<sequence length="176" mass="20146">MKVTVLQDLGQGESKSKTQRYWDTARSWNWREIIMVGTAGFVILLFAYTGISKLLDYEKFVFQMRLAPVPLIKTVAPIIGRVLPWVELALAAMLYFENTRYFGYRASLVLMILFEIYISWMKIVSIKTGIHLPCTCGGIISSMGWLTHLIFNASVIVLLLLSTNWYKKMHAQISKS</sequence>
<comment type="caution">
    <text evidence="7">The sequence shown here is derived from an EMBL/GenBank/DDBJ whole genome shotgun (WGS) entry which is preliminary data.</text>
</comment>
<proteinExistence type="predicted"/>
<evidence type="ECO:0000256" key="2">
    <source>
        <dbReference type="ARBA" id="ARBA00022692"/>
    </source>
</evidence>
<name>A0ABV6HIE3_9SPHI</name>
<dbReference type="Pfam" id="PF07291">
    <property type="entry name" value="MauE"/>
    <property type="match status" value="1"/>
</dbReference>
<comment type="subcellular location">
    <subcellularLocation>
        <location evidence="1">Membrane</location>
        <topology evidence="1">Multi-pass membrane protein</topology>
    </subcellularLocation>
</comment>
<evidence type="ECO:0000256" key="3">
    <source>
        <dbReference type="ARBA" id="ARBA00022989"/>
    </source>
</evidence>
<keyword evidence="4 5" id="KW-0472">Membrane</keyword>
<keyword evidence="8" id="KW-1185">Reference proteome</keyword>
<dbReference type="RefSeq" id="WP_130857514.1">
    <property type="nucleotide sequence ID" value="NZ_JBHLWO010000002.1"/>
</dbReference>
<evidence type="ECO:0000256" key="5">
    <source>
        <dbReference type="SAM" id="Phobius"/>
    </source>
</evidence>
<dbReference type="InterPro" id="IPR009908">
    <property type="entry name" value="Methylamine_util_MauE"/>
</dbReference>